<comment type="subcellular location">
    <subcellularLocation>
        <location evidence="2">Cell membrane</location>
        <topology evidence="2">Single-pass membrane protein</topology>
    </subcellularLocation>
</comment>
<comment type="subunit">
    <text evidence="4 21">The main subunits of complex b-c1 are: cytochrome b, cytochrome c1 and the Rieske protein.</text>
</comment>
<keyword evidence="13 20" id="KW-0249">Electron transport</keyword>
<evidence type="ECO:0000256" key="13">
    <source>
        <dbReference type="ARBA" id="ARBA00022982"/>
    </source>
</evidence>
<protein>
    <recommendedName>
        <fullName evidence="6 20">Ubiquinol-cytochrome c reductase iron-sulfur subunit</fullName>
        <ecNumber evidence="5 20">7.1.1.8</ecNumber>
    </recommendedName>
</protein>
<evidence type="ECO:0000256" key="5">
    <source>
        <dbReference type="ARBA" id="ARBA00012951"/>
    </source>
</evidence>
<dbReference type="InterPro" id="IPR005805">
    <property type="entry name" value="Rieske_Fe-S_prot_C"/>
</dbReference>
<dbReference type="EMBL" id="PVLQ01000023">
    <property type="protein sequence ID" value="PRD65864.1"/>
    <property type="molecule type" value="Genomic_DNA"/>
</dbReference>
<keyword evidence="24" id="KW-1185">Reference proteome</keyword>
<keyword evidence="18" id="KW-1015">Disulfide bond</keyword>
<accession>A0A2S9K631</accession>
<sequence>MTSDLPLDEHARAQGIDVERRRWLTLTSMAGAAAAAATAVPFVSSFAPSERAKAAGASVEVDISSLAPGELKVVEWRGKPVWIMHRTPEQLAELEQIPGLADPASNRSDQPDYAKNTQRSIKPEVLVAVGICTHLGCSPVNVAKGSANPSVPADWPGGFFCPCHGSTFDLAGRVFANKPAPTNLEIPPHFYLDDSKLLIGEDQAAKA</sequence>
<dbReference type="AlphaFoldDB" id="A0A2S9K631"/>
<evidence type="ECO:0000256" key="18">
    <source>
        <dbReference type="ARBA" id="ARBA00023157"/>
    </source>
</evidence>
<keyword evidence="11" id="KW-0479">Metal-binding</keyword>
<evidence type="ECO:0000256" key="7">
    <source>
        <dbReference type="ARBA" id="ARBA00022448"/>
    </source>
</evidence>
<dbReference type="PROSITE" id="PS51296">
    <property type="entry name" value="RIESKE"/>
    <property type="match status" value="1"/>
</dbReference>
<evidence type="ECO:0000256" key="10">
    <source>
        <dbReference type="ARBA" id="ARBA00022714"/>
    </source>
</evidence>
<dbReference type="PRINTS" id="PR00162">
    <property type="entry name" value="RIESKE"/>
</dbReference>
<dbReference type="InterPro" id="IPR019470">
    <property type="entry name" value="Ubiq_cytC_Rdtase_Fe-S_su_TAT"/>
</dbReference>
<keyword evidence="10" id="KW-0001">2Fe-2S</keyword>
<keyword evidence="16" id="KW-0411">Iron-sulfur</keyword>
<name>A0A2S9K631_9BURK</name>
<evidence type="ECO:0000256" key="17">
    <source>
        <dbReference type="ARBA" id="ARBA00023136"/>
    </source>
</evidence>
<comment type="cofactor">
    <cofactor evidence="20">
        <name>[2Fe-2S] cluster</name>
        <dbReference type="ChEBI" id="CHEBI:190135"/>
    </cofactor>
    <text evidence="20">Binds 1 [2Fe-2S] cluster per subunit.</text>
</comment>
<dbReference type="Gene3D" id="1.20.5.510">
    <property type="entry name" value="Single helix bin"/>
    <property type="match status" value="1"/>
</dbReference>
<evidence type="ECO:0000256" key="8">
    <source>
        <dbReference type="ARBA" id="ARBA00022475"/>
    </source>
</evidence>
<dbReference type="InterPro" id="IPR014349">
    <property type="entry name" value="Rieske_Fe-S_prot"/>
</dbReference>
<keyword evidence="7 20" id="KW-0813">Transport</keyword>
<feature type="domain" description="Rieske" evidence="22">
    <location>
        <begin position="88"/>
        <end position="198"/>
    </location>
</feature>
<dbReference type="EC" id="7.1.1.8" evidence="5 20"/>
<evidence type="ECO:0000256" key="21">
    <source>
        <dbReference type="RuleBase" id="RU004497"/>
    </source>
</evidence>
<evidence type="ECO:0000256" key="15">
    <source>
        <dbReference type="ARBA" id="ARBA00023004"/>
    </source>
</evidence>
<comment type="catalytic activity">
    <reaction evidence="19 20">
        <text>a quinol + 2 Fe(III)-[cytochrome c](out) = a quinone + 2 Fe(II)-[cytochrome c](out) + 2 H(+)(out)</text>
        <dbReference type="Rhea" id="RHEA:11484"/>
        <dbReference type="Rhea" id="RHEA-COMP:10350"/>
        <dbReference type="Rhea" id="RHEA-COMP:14399"/>
        <dbReference type="ChEBI" id="CHEBI:15378"/>
        <dbReference type="ChEBI" id="CHEBI:24646"/>
        <dbReference type="ChEBI" id="CHEBI:29033"/>
        <dbReference type="ChEBI" id="CHEBI:29034"/>
        <dbReference type="ChEBI" id="CHEBI:132124"/>
        <dbReference type="EC" id="7.1.1.8"/>
    </reaction>
</comment>
<keyword evidence="17" id="KW-0472">Membrane</keyword>
<evidence type="ECO:0000256" key="2">
    <source>
        <dbReference type="ARBA" id="ARBA00004162"/>
    </source>
</evidence>
<dbReference type="InterPro" id="IPR036922">
    <property type="entry name" value="Rieske_2Fe-2S_sf"/>
</dbReference>
<dbReference type="PANTHER" id="PTHR10134">
    <property type="entry name" value="CYTOCHROME B-C1 COMPLEX SUBUNIT RIESKE, MITOCHONDRIAL"/>
    <property type="match status" value="1"/>
</dbReference>
<dbReference type="Proteomes" id="UP000238589">
    <property type="component" value="Unassembled WGS sequence"/>
</dbReference>
<dbReference type="InterPro" id="IPR017941">
    <property type="entry name" value="Rieske_2Fe-2S"/>
</dbReference>
<comment type="miscellaneous">
    <text evidence="20">The Rieske protein is a high potential 2Fe-2S protein.</text>
</comment>
<evidence type="ECO:0000256" key="3">
    <source>
        <dbReference type="ARBA" id="ARBA00010651"/>
    </source>
</evidence>
<keyword evidence="9" id="KW-0812">Transmembrane</keyword>
<dbReference type="CDD" id="cd03470">
    <property type="entry name" value="Rieske_cytochrome_bc1"/>
    <property type="match status" value="1"/>
</dbReference>
<dbReference type="Pfam" id="PF10399">
    <property type="entry name" value="UCR_Fe-S_N"/>
    <property type="match status" value="1"/>
</dbReference>
<gene>
    <name evidence="23" type="primary">petA</name>
    <name evidence="23" type="ORF">C6P64_07130</name>
</gene>
<dbReference type="InterPro" id="IPR006311">
    <property type="entry name" value="TAT_signal"/>
</dbReference>
<dbReference type="OrthoDB" id="9767869at2"/>
<organism evidence="23 24">
    <name type="scientific">Malikia granosa</name>
    <dbReference type="NCBI Taxonomy" id="263067"/>
    <lineage>
        <taxon>Bacteria</taxon>
        <taxon>Pseudomonadati</taxon>
        <taxon>Pseudomonadota</taxon>
        <taxon>Betaproteobacteria</taxon>
        <taxon>Burkholderiales</taxon>
        <taxon>Comamonadaceae</taxon>
        <taxon>Malikia</taxon>
    </lineage>
</organism>
<evidence type="ECO:0000259" key="22">
    <source>
        <dbReference type="PROSITE" id="PS51296"/>
    </source>
</evidence>
<evidence type="ECO:0000256" key="14">
    <source>
        <dbReference type="ARBA" id="ARBA00022989"/>
    </source>
</evidence>
<comment type="similarity">
    <text evidence="3">Belongs to the Rieske iron-sulfur protein family.</text>
</comment>
<comment type="caution">
    <text evidence="23">The sequence shown here is derived from an EMBL/GenBank/DDBJ whole genome shotgun (WGS) entry which is preliminary data.</text>
</comment>
<keyword evidence="15" id="KW-0408">Iron</keyword>
<evidence type="ECO:0000256" key="19">
    <source>
        <dbReference type="ARBA" id="ARBA00029351"/>
    </source>
</evidence>
<evidence type="ECO:0000256" key="1">
    <source>
        <dbReference type="ARBA" id="ARBA00002444"/>
    </source>
</evidence>
<dbReference type="GO" id="GO:0008121">
    <property type="term" value="F:quinol-cytochrome-c reductase activity"/>
    <property type="evidence" value="ECO:0007669"/>
    <property type="project" value="UniProtKB-EC"/>
</dbReference>
<evidence type="ECO:0000256" key="11">
    <source>
        <dbReference type="ARBA" id="ARBA00022723"/>
    </source>
</evidence>
<reference evidence="23 24" key="1">
    <citation type="submission" date="2018-03" db="EMBL/GenBank/DDBJ databases">
        <title>Comparative genomics illustrates the genes involved in a hyperalkaliphilic mechanisms of Serpentinomonas isolated from highly-alkaline calcium-rich serpentinized springs.</title>
        <authorList>
            <person name="Suzuki S."/>
            <person name="Ishii S."/>
            <person name="Walworth N."/>
            <person name="Bird L."/>
            <person name="Kuenen J.G."/>
            <person name="Nealson K.H."/>
        </authorList>
    </citation>
    <scope>NUCLEOTIDE SEQUENCE [LARGE SCALE GENOMIC DNA]</scope>
    <source>
        <strain evidence="23 24">P1</strain>
    </source>
</reference>
<comment type="function">
    <text evidence="1">Component of the ubiquinol-cytochrome c reductase complex (complex III or cytochrome b-c1 complex), which is a respiratory chain that generates an electrochemical potential coupled to ATP synthesis.</text>
</comment>
<evidence type="ECO:0000313" key="23">
    <source>
        <dbReference type="EMBL" id="PRD65864.1"/>
    </source>
</evidence>
<evidence type="ECO:0000256" key="16">
    <source>
        <dbReference type="ARBA" id="ARBA00023014"/>
    </source>
</evidence>
<evidence type="ECO:0000313" key="24">
    <source>
        <dbReference type="Proteomes" id="UP000238589"/>
    </source>
</evidence>
<evidence type="ECO:0000256" key="6">
    <source>
        <dbReference type="ARBA" id="ARBA00019816"/>
    </source>
</evidence>
<proteinExistence type="inferred from homology"/>
<evidence type="ECO:0000256" key="4">
    <source>
        <dbReference type="ARBA" id="ARBA00011649"/>
    </source>
</evidence>
<dbReference type="Gene3D" id="2.102.10.10">
    <property type="entry name" value="Rieske [2Fe-2S] iron-sulphur domain"/>
    <property type="match status" value="1"/>
</dbReference>
<evidence type="ECO:0000256" key="9">
    <source>
        <dbReference type="ARBA" id="ARBA00022692"/>
    </source>
</evidence>
<evidence type="ECO:0000256" key="20">
    <source>
        <dbReference type="RuleBase" id="RU004494"/>
    </source>
</evidence>
<dbReference type="GO" id="GO:0046872">
    <property type="term" value="F:metal ion binding"/>
    <property type="evidence" value="ECO:0007669"/>
    <property type="project" value="UniProtKB-KW"/>
</dbReference>
<keyword evidence="8" id="KW-1003">Cell membrane</keyword>
<dbReference type="RefSeq" id="WP_105747895.1">
    <property type="nucleotide sequence ID" value="NZ_PVLQ01000023.1"/>
</dbReference>
<keyword evidence="12" id="KW-1278">Translocase</keyword>
<evidence type="ECO:0000256" key="12">
    <source>
        <dbReference type="ARBA" id="ARBA00022967"/>
    </source>
</evidence>
<dbReference type="GO" id="GO:0005886">
    <property type="term" value="C:plasma membrane"/>
    <property type="evidence" value="ECO:0007669"/>
    <property type="project" value="UniProtKB-SubCell"/>
</dbReference>
<dbReference type="GO" id="GO:0051537">
    <property type="term" value="F:2 iron, 2 sulfur cluster binding"/>
    <property type="evidence" value="ECO:0007669"/>
    <property type="project" value="UniProtKB-KW"/>
</dbReference>
<dbReference type="InterPro" id="IPR006317">
    <property type="entry name" value="Ubiquinol_cyt_c_Rdtase_Fe-S-su"/>
</dbReference>
<dbReference type="NCBIfam" id="TIGR01416">
    <property type="entry name" value="Rieske_proteo"/>
    <property type="match status" value="1"/>
</dbReference>
<dbReference type="SUPFAM" id="SSF50022">
    <property type="entry name" value="ISP domain"/>
    <property type="match status" value="1"/>
</dbReference>
<dbReference type="PROSITE" id="PS51318">
    <property type="entry name" value="TAT"/>
    <property type="match status" value="1"/>
</dbReference>
<dbReference type="Pfam" id="PF00355">
    <property type="entry name" value="Rieske"/>
    <property type="match status" value="1"/>
</dbReference>
<keyword evidence="14" id="KW-1133">Transmembrane helix</keyword>